<dbReference type="Proteomes" id="UP000028524">
    <property type="component" value="Unassembled WGS sequence"/>
</dbReference>
<sequence>MVMWVQQQYA</sequence>
<feature type="non-terminal residue" evidence="1">
    <location>
        <position position="10"/>
    </location>
</feature>
<reference evidence="1 2" key="1">
    <citation type="journal article" date="2014" name="BMC Genomics">
        <title>Comparative genome sequencing reveals chemotype-specific gene clusters in the toxigenic black mold Stachybotrys.</title>
        <authorList>
            <person name="Semeiks J."/>
            <person name="Borek D."/>
            <person name="Otwinowski Z."/>
            <person name="Grishin N.V."/>
        </authorList>
    </citation>
    <scope>NUCLEOTIDE SEQUENCE [LARGE SCALE GENOMIC DNA]</scope>
    <source>
        <strain evidence="1 2">IBT 40285</strain>
    </source>
</reference>
<dbReference type="EMBL" id="KL659363">
    <property type="protein sequence ID" value="KFA69738.1"/>
    <property type="molecule type" value="Genomic_DNA"/>
</dbReference>
<dbReference type="HOGENOM" id="CLU_3438389_0_0_1"/>
<keyword evidence="2" id="KW-1185">Reference proteome</keyword>
<dbReference type="InParanoid" id="A0A084R0K3"/>
<organism evidence="1 2">
    <name type="scientific">Stachybotrys chlorohalonatus (strain IBT 40285)</name>
    <dbReference type="NCBI Taxonomy" id="1283841"/>
    <lineage>
        <taxon>Eukaryota</taxon>
        <taxon>Fungi</taxon>
        <taxon>Dikarya</taxon>
        <taxon>Ascomycota</taxon>
        <taxon>Pezizomycotina</taxon>
        <taxon>Sordariomycetes</taxon>
        <taxon>Hypocreomycetidae</taxon>
        <taxon>Hypocreales</taxon>
        <taxon>Stachybotryaceae</taxon>
        <taxon>Stachybotrys</taxon>
    </lineage>
</organism>
<accession>A0A084R0K3</accession>
<evidence type="ECO:0000313" key="2">
    <source>
        <dbReference type="Proteomes" id="UP000028524"/>
    </source>
</evidence>
<gene>
    <name evidence="1" type="ORF">S40285_10775</name>
</gene>
<name>A0A084R0K3_STAC4</name>
<evidence type="ECO:0000313" key="1">
    <source>
        <dbReference type="EMBL" id="KFA69738.1"/>
    </source>
</evidence>
<proteinExistence type="predicted"/>
<protein>
    <submittedName>
        <fullName evidence="1">Uncharacterized protein</fullName>
    </submittedName>
</protein>